<reference evidence="2 3" key="1">
    <citation type="journal article" date="2020" name="Nature">
        <title>Six reference-quality genomes reveal evolution of bat adaptations.</title>
        <authorList>
            <person name="Jebb D."/>
            <person name="Huang Z."/>
            <person name="Pippel M."/>
            <person name="Hughes G.M."/>
            <person name="Lavrichenko K."/>
            <person name="Devanna P."/>
            <person name="Winkler S."/>
            <person name="Jermiin L.S."/>
            <person name="Skirmuntt E.C."/>
            <person name="Katzourakis A."/>
            <person name="Burkitt-Gray L."/>
            <person name="Ray D.A."/>
            <person name="Sullivan K.A.M."/>
            <person name="Roscito J.G."/>
            <person name="Kirilenko B.M."/>
            <person name="Davalos L.M."/>
            <person name="Corthals A.P."/>
            <person name="Power M.L."/>
            <person name="Jones G."/>
            <person name="Ransome R.D."/>
            <person name="Dechmann D.K.N."/>
            <person name="Locatelli A.G."/>
            <person name="Puechmaille S.J."/>
            <person name="Fedrigo O."/>
            <person name="Jarvis E.D."/>
            <person name="Hiller M."/>
            <person name="Vernes S.C."/>
            <person name="Myers E.W."/>
            <person name="Teeling E.C."/>
        </authorList>
    </citation>
    <scope>NUCLEOTIDE SEQUENCE [LARGE SCALE GENOMIC DNA]</scope>
    <source>
        <strain evidence="2">Bat1K_MPI-CBG_1</strain>
    </source>
</reference>
<accession>A0A833YWF9</accession>
<evidence type="ECO:0000256" key="1">
    <source>
        <dbReference type="SAM" id="Phobius"/>
    </source>
</evidence>
<comment type="caution">
    <text evidence="2">The sequence shown here is derived from an EMBL/GenBank/DDBJ whole genome shotgun (WGS) entry which is preliminary data.</text>
</comment>
<dbReference type="EMBL" id="JABVXQ010000013">
    <property type="protein sequence ID" value="KAF6081833.1"/>
    <property type="molecule type" value="Genomic_DNA"/>
</dbReference>
<keyword evidence="1" id="KW-0812">Transmembrane</keyword>
<name>A0A833YWF9_9CHIR</name>
<dbReference type="AlphaFoldDB" id="A0A833YWF9"/>
<evidence type="ECO:0000313" key="2">
    <source>
        <dbReference type="EMBL" id="KAF6081833.1"/>
    </source>
</evidence>
<keyword evidence="1" id="KW-1133">Transmembrane helix</keyword>
<evidence type="ECO:0000313" key="3">
    <source>
        <dbReference type="Proteomes" id="UP000664940"/>
    </source>
</evidence>
<organism evidence="2 3">
    <name type="scientific">Phyllostomus discolor</name>
    <name type="common">pale spear-nosed bat</name>
    <dbReference type="NCBI Taxonomy" id="89673"/>
    <lineage>
        <taxon>Eukaryota</taxon>
        <taxon>Metazoa</taxon>
        <taxon>Chordata</taxon>
        <taxon>Craniata</taxon>
        <taxon>Vertebrata</taxon>
        <taxon>Euteleostomi</taxon>
        <taxon>Mammalia</taxon>
        <taxon>Eutheria</taxon>
        <taxon>Laurasiatheria</taxon>
        <taxon>Chiroptera</taxon>
        <taxon>Yangochiroptera</taxon>
        <taxon>Phyllostomidae</taxon>
        <taxon>Phyllostominae</taxon>
        <taxon>Phyllostomus</taxon>
    </lineage>
</organism>
<protein>
    <submittedName>
        <fullName evidence="2">Uncharacterized protein</fullName>
    </submittedName>
</protein>
<keyword evidence="1" id="KW-0472">Membrane</keyword>
<dbReference type="Proteomes" id="UP000664940">
    <property type="component" value="Unassembled WGS sequence"/>
</dbReference>
<sequence>MTQISSWWLHFHDIEYTTPGARVNDPSLFPFIFVFFYIEYFIFIYFILFIFIAFFHYTTVSIFTARFSSVSSMSKTYCVLTIDCLTFIKLNHINFLFSLMKTGQILAISHGLTYAFPLDVVMDEPYFSLIT</sequence>
<feature type="transmembrane region" description="Helical" evidence="1">
    <location>
        <begin position="28"/>
        <end position="57"/>
    </location>
</feature>
<gene>
    <name evidence="2" type="ORF">HJG60_008840</name>
</gene>
<proteinExistence type="predicted"/>